<dbReference type="CDD" id="cd00761">
    <property type="entry name" value="Glyco_tranf_GTA_type"/>
    <property type="match status" value="1"/>
</dbReference>
<organism evidence="2">
    <name type="scientific">human gut metagenome</name>
    <dbReference type="NCBI Taxonomy" id="408170"/>
    <lineage>
        <taxon>unclassified sequences</taxon>
        <taxon>metagenomes</taxon>
        <taxon>organismal metagenomes</taxon>
    </lineage>
</organism>
<dbReference type="Pfam" id="PF00535">
    <property type="entry name" value="Glycos_transf_2"/>
    <property type="match status" value="1"/>
</dbReference>
<dbReference type="Gene3D" id="3.90.550.10">
    <property type="entry name" value="Spore Coat Polysaccharide Biosynthesis Protein SpsA, Chain A"/>
    <property type="match status" value="1"/>
</dbReference>
<accession>K1S5R6</accession>
<evidence type="ECO:0000313" key="2">
    <source>
        <dbReference type="EMBL" id="EKC50834.1"/>
    </source>
</evidence>
<gene>
    <name evidence="2" type="ORF">OBE_13911</name>
</gene>
<proteinExistence type="predicted"/>
<protein>
    <submittedName>
        <fullName evidence="2">Glycosyl transferase, group 2 family protein</fullName>
    </submittedName>
</protein>
<dbReference type="PANTHER" id="PTHR22916:SF3">
    <property type="entry name" value="UDP-GLCNAC:BETAGAL BETA-1,3-N-ACETYLGLUCOSAMINYLTRANSFERASE-LIKE PROTEIN 1"/>
    <property type="match status" value="1"/>
</dbReference>
<evidence type="ECO:0000259" key="1">
    <source>
        <dbReference type="Pfam" id="PF00535"/>
    </source>
</evidence>
<reference evidence="2" key="1">
    <citation type="journal article" date="2013" name="Environ. Microbiol.">
        <title>Microbiota from the distal guts of lean and obese adolescents exhibit partial functional redundancy besides clear differences in community structure.</title>
        <authorList>
            <person name="Ferrer M."/>
            <person name="Ruiz A."/>
            <person name="Lanza F."/>
            <person name="Haange S.B."/>
            <person name="Oberbach A."/>
            <person name="Till H."/>
            <person name="Bargiela R."/>
            <person name="Campoy C."/>
            <person name="Segura M.T."/>
            <person name="Richter M."/>
            <person name="von Bergen M."/>
            <person name="Seifert J."/>
            <person name="Suarez A."/>
        </authorList>
    </citation>
    <scope>NUCLEOTIDE SEQUENCE</scope>
</reference>
<sequence>MINRKDVSIIIPIYNASKYLKRCLDSVINQTKTELEIILINDGSTDNSEEIIKGYKDKRIRYFKNKNQGIGKTRNFGITKATGKYIMFLDSDDFLDKHACKTLFDKAFSNSLDMVICDFYIKKGQELEKESLLDFKPTTLKSMPILAYEVNLAPWNKLYKTEFLKENNIKFIENLKYEDAPFVLEAMDKANKIGKVNKYLNYYVINEKSETTIRDARVFDIIKIIEIIRHYFSDKKYMQDIIDKLTVRILMNYNIQECYQSDKKIAMKFISDSFDYLKLNVPNYKKSSYFKERGFARSIIEKHEFITKLYCLLYISFRREFKK</sequence>
<feature type="domain" description="Glycosyltransferase 2-like" evidence="1">
    <location>
        <begin position="8"/>
        <end position="135"/>
    </location>
</feature>
<keyword evidence="2" id="KW-0808">Transferase</keyword>
<comment type="caution">
    <text evidence="2">The sequence shown here is derived from an EMBL/GenBank/DDBJ whole genome shotgun (WGS) entry which is preliminary data.</text>
</comment>
<dbReference type="SUPFAM" id="SSF53448">
    <property type="entry name" value="Nucleotide-diphospho-sugar transferases"/>
    <property type="match status" value="1"/>
</dbReference>
<dbReference type="AlphaFoldDB" id="K1S5R6"/>
<name>K1S5R6_9ZZZZ</name>
<dbReference type="PANTHER" id="PTHR22916">
    <property type="entry name" value="GLYCOSYLTRANSFERASE"/>
    <property type="match status" value="1"/>
</dbReference>
<dbReference type="EMBL" id="AJWZ01009599">
    <property type="protein sequence ID" value="EKC50834.1"/>
    <property type="molecule type" value="Genomic_DNA"/>
</dbReference>
<dbReference type="GO" id="GO:0016758">
    <property type="term" value="F:hexosyltransferase activity"/>
    <property type="evidence" value="ECO:0007669"/>
    <property type="project" value="UniProtKB-ARBA"/>
</dbReference>
<dbReference type="InterPro" id="IPR029044">
    <property type="entry name" value="Nucleotide-diphossugar_trans"/>
</dbReference>
<dbReference type="InterPro" id="IPR001173">
    <property type="entry name" value="Glyco_trans_2-like"/>
</dbReference>